<dbReference type="AlphaFoldDB" id="A0A858SMV7"/>
<gene>
    <name evidence="2" type="ORF">G3256_00875</name>
</gene>
<evidence type="ECO:0008006" key="4">
    <source>
        <dbReference type="Google" id="ProtNLM"/>
    </source>
</evidence>
<dbReference type="SUPFAM" id="SSF52317">
    <property type="entry name" value="Class I glutamine amidotransferase-like"/>
    <property type="match status" value="1"/>
</dbReference>
<dbReference type="PANTHER" id="PTHR37947">
    <property type="entry name" value="BLL2462 PROTEIN"/>
    <property type="match status" value="1"/>
</dbReference>
<proteinExistence type="predicted"/>
<reference evidence="2 3" key="1">
    <citation type="submission" date="2020-02" db="EMBL/GenBank/DDBJ databases">
        <title>Genome sequence of Roseobacter ponti.</title>
        <authorList>
            <person name="Hollensteiner J."/>
            <person name="Schneider D."/>
            <person name="Poehlein A."/>
            <person name="Daniel R."/>
        </authorList>
    </citation>
    <scope>NUCLEOTIDE SEQUENCE [LARGE SCALE GENOMIC DNA]</scope>
    <source>
        <strain evidence="2 3">DSM 106830</strain>
    </source>
</reference>
<dbReference type="Proteomes" id="UP000503308">
    <property type="component" value="Chromosome"/>
</dbReference>
<organism evidence="2 3">
    <name type="scientific">Roseobacter ponti</name>
    <dbReference type="NCBI Taxonomy" id="1891787"/>
    <lineage>
        <taxon>Bacteria</taxon>
        <taxon>Pseudomonadati</taxon>
        <taxon>Pseudomonadota</taxon>
        <taxon>Alphaproteobacteria</taxon>
        <taxon>Rhodobacterales</taxon>
        <taxon>Roseobacteraceae</taxon>
        <taxon>Roseobacter</taxon>
    </lineage>
</organism>
<feature type="transmembrane region" description="Helical" evidence="1">
    <location>
        <begin position="12"/>
        <end position="32"/>
    </location>
</feature>
<dbReference type="RefSeq" id="WP_169639046.1">
    <property type="nucleotide sequence ID" value="NZ_CP048788.1"/>
</dbReference>
<keyword evidence="1" id="KW-1133">Transmembrane helix</keyword>
<evidence type="ECO:0000313" key="3">
    <source>
        <dbReference type="Proteomes" id="UP000503308"/>
    </source>
</evidence>
<feature type="transmembrane region" description="Helical" evidence="1">
    <location>
        <begin position="39"/>
        <end position="57"/>
    </location>
</feature>
<keyword evidence="3" id="KW-1185">Reference proteome</keyword>
<dbReference type="Gene3D" id="3.40.50.880">
    <property type="match status" value="1"/>
</dbReference>
<evidence type="ECO:0000256" key="1">
    <source>
        <dbReference type="SAM" id="Phobius"/>
    </source>
</evidence>
<name>A0A858SMV7_9RHOB</name>
<keyword evidence="1" id="KW-0472">Membrane</keyword>
<sequence length="680" mass="73888">MTGALIFDPLVPWAMVLMVAVIAAISVTLAVLRGLNGWPLRAVAALVVLGALCNPSYQQEDRAPLTDIVMLLEDETASQGLSDRPAQRTEAADALAERIAARPNTEVRRIVVPDGEGDAGTRLMTSLSGALAEEPRARIAGIVAVSDGRVHDADLPLDLPAPMHLLLTGRETDWDRRLSISNAPAFAIIGEPVTLTLRIEDMGAAPAGDGIAPLEISVDGAEPQLFQVPLDQDIELPVTLPHGGRNVIEFTVPMAEGELTDRNNRALVQMNGVRDRLRVLLVSGEPHPGGRTWRNLLKSDSSVDLVHFTILRPPEKQDGVPVSELSLIAFPTRELFLEKIDDFDLIIFDRYKRRGILPALYLDNVANYIRTGGAVLVAAGPDFAGADSIFRSPLGSVLPAAPTARVVEQPYRPVVSDLGNRHPVTTDLPDNGDWGRWLRQIELTEPAGNVVMTGADERPLLVLNRVGLGRVALLASDHAWLWNRGYEGGGPQLELLRRLAHWMMKEPELEEEALTAEATGQTMRIERRTLEETVPPVVLTDPSGNTVELELSEISPGVFGTTYEGPEIGLYRLENGDQLAVIGLGPAAPREFEQTIATGDILEPVIAGLRGGIIRLEDGLPRLRDVREGRPAAGRNWIGLTPRGAYETRDVRQTALLPGWLVLLLSAAFITGAWLREGRR</sequence>
<accession>A0A858SMV7</accession>
<dbReference type="EMBL" id="CP048788">
    <property type="protein sequence ID" value="QJF49820.1"/>
    <property type="molecule type" value="Genomic_DNA"/>
</dbReference>
<evidence type="ECO:0000313" key="2">
    <source>
        <dbReference type="EMBL" id="QJF49820.1"/>
    </source>
</evidence>
<dbReference type="PANTHER" id="PTHR37947:SF1">
    <property type="entry name" value="BLL2462 PROTEIN"/>
    <property type="match status" value="1"/>
</dbReference>
<feature type="transmembrane region" description="Helical" evidence="1">
    <location>
        <begin position="655"/>
        <end position="675"/>
    </location>
</feature>
<keyword evidence="1" id="KW-0812">Transmembrane</keyword>
<dbReference type="InterPro" id="IPR029062">
    <property type="entry name" value="Class_I_gatase-like"/>
</dbReference>
<protein>
    <recommendedName>
        <fullName evidence="4">Glutamine amidotransferase domain-containing protein</fullName>
    </recommendedName>
</protein>
<dbReference type="KEGG" id="rpon:G3256_00875"/>